<dbReference type="EMBL" id="JADEVV010000015">
    <property type="protein sequence ID" value="MBE9253582.1"/>
    <property type="molecule type" value="Genomic_DNA"/>
</dbReference>
<name>A0ABR9VQF2_9SYNC</name>
<keyword evidence="1" id="KW-0812">Transmembrane</keyword>
<feature type="transmembrane region" description="Helical" evidence="1">
    <location>
        <begin position="18"/>
        <end position="42"/>
    </location>
</feature>
<evidence type="ECO:0000313" key="3">
    <source>
        <dbReference type="Proteomes" id="UP000658720"/>
    </source>
</evidence>
<dbReference type="Proteomes" id="UP000658720">
    <property type="component" value="Unassembled WGS sequence"/>
</dbReference>
<sequence length="77" mass="8513">MFNFLTTSPASPKISLNIWVLVSLLIAAWIAVPVVFVFLGIFSWQGEIFSHLWETVLAEYIRNSLALMVGVGAGVFI</sequence>
<reference evidence="2 3" key="1">
    <citation type="submission" date="2020-10" db="EMBL/GenBank/DDBJ databases">
        <authorList>
            <person name="Castelo-Branco R."/>
            <person name="Eusebio N."/>
            <person name="Adriana R."/>
            <person name="Vieira A."/>
            <person name="Brugerolle De Fraissinette N."/>
            <person name="Rezende De Castro R."/>
            <person name="Schneider M.P."/>
            <person name="Vasconcelos V."/>
            <person name="Leao P.N."/>
        </authorList>
    </citation>
    <scope>NUCLEOTIDE SEQUENCE [LARGE SCALE GENOMIC DNA]</scope>
    <source>
        <strain evidence="2 3">LEGE 00031</strain>
    </source>
</reference>
<feature type="non-terminal residue" evidence="2">
    <location>
        <position position="77"/>
    </location>
</feature>
<evidence type="ECO:0000313" key="2">
    <source>
        <dbReference type="EMBL" id="MBE9253582.1"/>
    </source>
</evidence>
<keyword evidence="1" id="KW-1133">Transmembrane helix</keyword>
<keyword evidence="3" id="KW-1185">Reference proteome</keyword>
<gene>
    <name evidence="2" type="ORF">IQ217_06885</name>
</gene>
<keyword evidence="1" id="KW-0472">Membrane</keyword>
<accession>A0ABR9VQF2</accession>
<evidence type="ECO:0000256" key="1">
    <source>
        <dbReference type="SAM" id="Phobius"/>
    </source>
</evidence>
<protein>
    <submittedName>
        <fullName evidence="2">Iron ABC transporter permease</fullName>
    </submittedName>
</protein>
<proteinExistence type="predicted"/>
<comment type="caution">
    <text evidence="2">The sequence shown here is derived from an EMBL/GenBank/DDBJ whole genome shotgun (WGS) entry which is preliminary data.</text>
</comment>
<organism evidence="2 3">
    <name type="scientific">Synechocystis salina LEGE 00031</name>
    <dbReference type="NCBI Taxonomy" id="1828736"/>
    <lineage>
        <taxon>Bacteria</taxon>
        <taxon>Bacillati</taxon>
        <taxon>Cyanobacteriota</taxon>
        <taxon>Cyanophyceae</taxon>
        <taxon>Synechococcales</taxon>
        <taxon>Merismopediaceae</taxon>
        <taxon>Synechocystis</taxon>
    </lineage>
</organism>